<dbReference type="InterPro" id="IPR001173">
    <property type="entry name" value="Glyco_trans_2-like"/>
</dbReference>
<dbReference type="PANTHER" id="PTHR22916">
    <property type="entry name" value="GLYCOSYLTRANSFERASE"/>
    <property type="match status" value="1"/>
</dbReference>
<keyword evidence="3" id="KW-1185">Reference proteome</keyword>
<dbReference type="InterPro" id="IPR029044">
    <property type="entry name" value="Nucleotide-diphossugar_trans"/>
</dbReference>
<dbReference type="Pfam" id="PF00535">
    <property type="entry name" value="Glycos_transf_2"/>
    <property type="match status" value="1"/>
</dbReference>
<dbReference type="RefSeq" id="WP_124801505.1">
    <property type="nucleotide sequence ID" value="NZ_CP034161.1"/>
</dbReference>
<evidence type="ECO:0000259" key="1">
    <source>
        <dbReference type="Pfam" id="PF00535"/>
    </source>
</evidence>
<proteinExistence type="predicted"/>
<dbReference type="Proteomes" id="UP000281810">
    <property type="component" value="Chromosome"/>
</dbReference>
<dbReference type="CDD" id="cd04196">
    <property type="entry name" value="GT_2_like_d"/>
    <property type="match status" value="1"/>
</dbReference>
<dbReference type="OrthoDB" id="9802649at2"/>
<protein>
    <submittedName>
        <fullName evidence="2">Glycosyltransferase family 2 protein</fullName>
    </submittedName>
</protein>
<dbReference type="PANTHER" id="PTHR22916:SF3">
    <property type="entry name" value="UDP-GLCNAC:BETAGAL BETA-1,3-N-ACETYLGLUCOSAMINYLTRANSFERASE-LIKE PROTEIN 1"/>
    <property type="match status" value="1"/>
</dbReference>
<reference evidence="3" key="1">
    <citation type="submission" date="2018-11" db="EMBL/GenBank/DDBJ databases">
        <title>Proposal to divide the Flavobacteriaceae and reorganize its genera based on Amino Acid Identity values calculated from whole genome sequences.</title>
        <authorList>
            <person name="Nicholson A.C."/>
            <person name="Gulvik C.A."/>
            <person name="Whitney A.M."/>
            <person name="Humrighouse B.W."/>
            <person name="Bell M."/>
            <person name="Holmes B."/>
            <person name="Steigerwalt A.B."/>
            <person name="Villarma A."/>
            <person name="Sheth M."/>
            <person name="Batra D."/>
            <person name="Pryor J."/>
            <person name="Bernardet J.-F."/>
            <person name="Hugo C."/>
            <person name="Kampfer P."/>
            <person name="Newman J.D."/>
            <person name="McQuiston J.R."/>
        </authorList>
    </citation>
    <scope>NUCLEOTIDE SEQUENCE [LARGE SCALE GENOMIC DNA]</scope>
    <source>
        <strain evidence="3">F5649</strain>
    </source>
</reference>
<dbReference type="AlphaFoldDB" id="A0A3G8Y1U7"/>
<keyword evidence="2" id="KW-0808">Transferase</keyword>
<gene>
    <name evidence="2" type="ORF">EIB74_04365</name>
</gene>
<dbReference type="SUPFAM" id="SSF53448">
    <property type="entry name" value="Nucleotide-diphospho-sugar transferases"/>
    <property type="match status" value="1"/>
</dbReference>
<feature type="domain" description="Glycosyltransferase 2-like" evidence="1">
    <location>
        <begin position="4"/>
        <end position="173"/>
    </location>
</feature>
<dbReference type="Gene3D" id="3.90.550.10">
    <property type="entry name" value="Spore Coat Polysaccharide Biosynthesis Protein SpsA, Chain A"/>
    <property type="match status" value="1"/>
</dbReference>
<evidence type="ECO:0000313" key="3">
    <source>
        <dbReference type="Proteomes" id="UP000281810"/>
    </source>
</evidence>
<accession>A0A3G8Y1U7</accession>
<name>A0A3G8Y1U7_9FLAO</name>
<dbReference type="GO" id="GO:0016758">
    <property type="term" value="F:hexosyltransferase activity"/>
    <property type="evidence" value="ECO:0007669"/>
    <property type="project" value="UniProtKB-ARBA"/>
</dbReference>
<dbReference type="EMBL" id="CP034161">
    <property type="protein sequence ID" value="AZI39238.1"/>
    <property type="molecule type" value="Genomic_DNA"/>
</dbReference>
<sequence length="322" mass="38077">MKTSVAMCTYNGEKFLEKQLDSILNQSLPVNEIIVCDDKSTDSTVSILKQYKEKHPEIFKIFINVDNLKSVKNFEKAISLCENDIIFLCDQDDIWVEHKVQRMISVFNNEKEISVICTNGHIIDEHDETLNVLTLWDFPQFVLENGYRFDYFNILNLNDNFCTGATMAFRKEFKKNILPIPTIENVHHDGWIGLVASLQNKLFFLDEKLIYYRKHPSQQIGNVFFENTEKSRNNITSYMSIDKEIKKFKDYKKFLKRFPEAYYRNIGLAENLPVQNEFFKENAKEIKRRFEITYKEMKSTFPLQSFILKISDLFSGKRRIAR</sequence>
<organism evidence="2 3">
    <name type="scientific">Epilithonimonas vandammei</name>
    <dbReference type="NCBI Taxonomy" id="2487072"/>
    <lineage>
        <taxon>Bacteria</taxon>
        <taxon>Pseudomonadati</taxon>
        <taxon>Bacteroidota</taxon>
        <taxon>Flavobacteriia</taxon>
        <taxon>Flavobacteriales</taxon>
        <taxon>Weeksellaceae</taxon>
        <taxon>Chryseobacterium group</taxon>
        <taxon>Epilithonimonas</taxon>
    </lineage>
</organism>
<evidence type="ECO:0000313" key="2">
    <source>
        <dbReference type="EMBL" id="AZI39238.1"/>
    </source>
</evidence>